<proteinExistence type="predicted"/>
<dbReference type="AlphaFoldDB" id="A0A2P2KQF0"/>
<sequence>MLGNSVAADWVCLILKHL</sequence>
<evidence type="ECO:0000313" key="1">
    <source>
        <dbReference type="EMBL" id="MBX07949.1"/>
    </source>
</evidence>
<accession>A0A2P2KQF0</accession>
<protein>
    <submittedName>
        <fullName evidence="1">Uncharacterized protein</fullName>
    </submittedName>
</protein>
<dbReference type="EMBL" id="GGEC01027465">
    <property type="protein sequence ID" value="MBX07949.1"/>
    <property type="molecule type" value="Transcribed_RNA"/>
</dbReference>
<reference evidence="1" key="1">
    <citation type="submission" date="2018-02" db="EMBL/GenBank/DDBJ databases">
        <title>Rhizophora mucronata_Transcriptome.</title>
        <authorList>
            <person name="Meera S.P."/>
            <person name="Sreeshan A."/>
            <person name="Augustine A."/>
        </authorList>
    </citation>
    <scope>NUCLEOTIDE SEQUENCE</scope>
    <source>
        <tissue evidence="1">Leaf</tissue>
    </source>
</reference>
<name>A0A2P2KQF0_RHIMU</name>
<organism evidence="1">
    <name type="scientific">Rhizophora mucronata</name>
    <name type="common">Asiatic mangrove</name>
    <dbReference type="NCBI Taxonomy" id="61149"/>
    <lineage>
        <taxon>Eukaryota</taxon>
        <taxon>Viridiplantae</taxon>
        <taxon>Streptophyta</taxon>
        <taxon>Embryophyta</taxon>
        <taxon>Tracheophyta</taxon>
        <taxon>Spermatophyta</taxon>
        <taxon>Magnoliopsida</taxon>
        <taxon>eudicotyledons</taxon>
        <taxon>Gunneridae</taxon>
        <taxon>Pentapetalae</taxon>
        <taxon>rosids</taxon>
        <taxon>fabids</taxon>
        <taxon>Malpighiales</taxon>
        <taxon>Rhizophoraceae</taxon>
        <taxon>Rhizophora</taxon>
    </lineage>
</organism>